<dbReference type="Pfam" id="PF17853">
    <property type="entry name" value="GGDEF_2"/>
    <property type="match status" value="1"/>
</dbReference>
<evidence type="ECO:0000259" key="2">
    <source>
        <dbReference type="Pfam" id="PF13556"/>
    </source>
</evidence>
<proteinExistence type="inferred from homology"/>
<evidence type="ECO:0000256" key="1">
    <source>
        <dbReference type="ARBA" id="ARBA00006754"/>
    </source>
</evidence>
<feature type="domain" description="CdaR GGDEF-like" evidence="3">
    <location>
        <begin position="277"/>
        <end position="391"/>
    </location>
</feature>
<dbReference type="Pfam" id="PF13556">
    <property type="entry name" value="HTH_30"/>
    <property type="match status" value="1"/>
</dbReference>
<evidence type="ECO:0000259" key="3">
    <source>
        <dbReference type="Pfam" id="PF17853"/>
    </source>
</evidence>
<dbReference type="InterPro" id="IPR025736">
    <property type="entry name" value="PucR_C-HTH_dom"/>
</dbReference>
<evidence type="ECO:0000313" key="5">
    <source>
        <dbReference type="Proteomes" id="UP000515860"/>
    </source>
</evidence>
<dbReference type="AlphaFoldDB" id="A0A7G9GAG6"/>
<dbReference type="EMBL" id="CP060635">
    <property type="protein sequence ID" value="QNM07798.1"/>
    <property type="molecule type" value="Genomic_DNA"/>
</dbReference>
<dbReference type="InterPro" id="IPR051448">
    <property type="entry name" value="CdaR-like_regulators"/>
</dbReference>
<organism evidence="4 5">
    <name type="scientific">Wansuia hejianensis</name>
    <dbReference type="NCBI Taxonomy" id="2763667"/>
    <lineage>
        <taxon>Bacteria</taxon>
        <taxon>Bacillati</taxon>
        <taxon>Bacillota</taxon>
        <taxon>Clostridia</taxon>
        <taxon>Lachnospirales</taxon>
        <taxon>Lachnospiraceae</taxon>
        <taxon>Wansuia</taxon>
    </lineage>
</organism>
<gene>
    <name evidence="4" type="ORF">H9Q79_12865</name>
</gene>
<sequence length="510" mass="59245">MNLSVRLIINFLKQSYALQYRKNLPNTLNLGRPVFLTNQDHWPGGHVCICESIPDHLLSEPLPDDILVLLSPRAASGYHSASNKLFELPDLCSLPELFNQLQSLFDKYDSWDNSLKELIKNEGNIQNLLDISFPIFQNPLLLRAADFFMLSYSSIIDENPGLTHLIDPNYSFDTLTTSKLDPYYNEARNYKEPFFLPEYLSGSRELCINLFQHRIFSHRLILVEALGEITEELAPLLAHLAGYVQLILVHSDMENIGEGYSLEHLLSDIISGKETDYSIIDSHLSEFGWTSAHTYCCMNLKIASLDQQNLTSKYLCHHFEEIVPGSCAFRYEDDLVIFINLTRYDGSVDQLLNNTVLFLRDSFLKTGVSNPVKGTMDLLYCYQQSKIALDIGSKYQNYRWVHRFEDISLYYLMESCTRELPTHMVCSQKLLTLKAYDIRHHSEYCETLKIYLETHLNAVQASRRLFIHRSTFLYRLDRIKELISIDFEDEDMLFYLMMSFRMLSLRRDIS</sequence>
<dbReference type="PANTHER" id="PTHR33744">
    <property type="entry name" value="CARBOHYDRATE DIACID REGULATOR"/>
    <property type="match status" value="1"/>
</dbReference>
<name>A0A7G9GAG6_9FIRM</name>
<accession>A0A7G9GAG6</accession>
<dbReference type="Proteomes" id="UP000515860">
    <property type="component" value="Chromosome"/>
</dbReference>
<protein>
    <submittedName>
        <fullName evidence="4">Helix-turn-helix domain-containing protein</fullName>
    </submittedName>
</protein>
<dbReference type="InterPro" id="IPR041522">
    <property type="entry name" value="CdaR_GGDEF"/>
</dbReference>
<dbReference type="KEGG" id="whj:H9Q79_12865"/>
<reference evidence="4 5" key="1">
    <citation type="submission" date="2020-08" db="EMBL/GenBank/DDBJ databases">
        <authorList>
            <person name="Liu C."/>
            <person name="Sun Q."/>
        </authorList>
    </citation>
    <scope>NUCLEOTIDE SEQUENCE [LARGE SCALE GENOMIC DNA]</scope>
    <source>
        <strain evidence="4 5">NSJ-29</strain>
    </source>
</reference>
<dbReference type="Gene3D" id="1.10.10.2840">
    <property type="entry name" value="PucR C-terminal helix-turn-helix domain"/>
    <property type="match status" value="1"/>
</dbReference>
<dbReference type="RefSeq" id="WP_249328458.1">
    <property type="nucleotide sequence ID" value="NZ_CP060635.1"/>
</dbReference>
<dbReference type="InterPro" id="IPR042070">
    <property type="entry name" value="PucR_C-HTH_sf"/>
</dbReference>
<dbReference type="PANTHER" id="PTHR33744:SF1">
    <property type="entry name" value="DNA-BINDING TRANSCRIPTIONAL ACTIVATOR ADER"/>
    <property type="match status" value="1"/>
</dbReference>
<comment type="similarity">
    <text evidence="1">Belongs to the CdaR family.</text>
</comment>
<keyword evidence="5" id="KW-1185">Reference proteome</keyword>
<evidence type="ECO:0000313" key="4">
    <source>
        <dbReference type="EMBL" id="QNM07798.1"/>
    </source>
</evidence>
<feature type="domain" description="PucR C-terminal helix-turn-helix" evidence="2">
    <location>
        <begin position="446"/>
        <end position="501"/>
    </location>
</feature>